<evidence type="ECO:0000313" key="2">
    <source>
        <dbReference type="Proteomes" id="UP000767947"/>
    </source>
</evidence>
<dbReference type="RefSeq" id="WP_169522601.1">
    <property type="nucleotide sequence ID" value="NZ_JAAMPT010000192.1"/>
</dbReference>
<comment type="caution">
    <text evidence="1">The sequence shown here is derived from an EMBL/GenBank/DDBJ whole genome shotgun (WGS) entry which is preliminary data.</text>
</comment>
<gene>
    <name evidence="1" type="ORF">G6042_02075</name>
</gene>
<organism evidence="1 2">
    <name type="scientific">Flavobacterium solisilvae</name>
    <dbReference type="NCBI Taxonomy" id="1852019"/>
    <lineage>
        <taxon>Bacteria</taxon>
        <taxon>Pseudomonadati</taxon>
        <taxon>Bacteroidota</taxon>
        <taxon>Flavobacteriia</taxon>
        <taxon>Flavobacteriales</taxon>
        <taxon>Flavobacteriaceae</taxon>
        <taxon>Flavobacterium</taxon>
    </lineage>
</organism>
<name>A0ABX1QPQ8_9FLAO</name>
<protein>
    <submittedName>
        <fullName evidence="1">Uncharacterized protein</fullName>
    </submittedName>
</protein>
<proteinExistence type="predicted"/>
<dbReference type="Proteomes" id="UP000767947">
    <property type="component" value="Unassembled WGS sequence"/>
</dbReference>
<keyword evidence="2" id="KW-1185">Reference proteome</keyword>
<accession>A0ABX1QPQ8</accession>
<sequence>MNTAKEFLIYKLKELHNKFPEIKIYYEHDFDINTHIIEVFPYDVFQSDDYIECEIIIKKEFYDKFPNESLAFVSENSRTRVENPQFILETKPILTVSQVLLENYSYSKETTNLLHFNIKRLLAEYKIDLQLDFEQYLSELKTNTFDYKIDISRNSKLNEFVNNNKALPSFEIEDVEKTELMAA</sequence>
<evidence type="ECO:0000313" key="1">
    <source>
        <dbReference type="EMBL" id="NMH24052.1"/>
    </source>
</evidence>
<dbReference type="EMBL" id="JAAMPT010000192">
    <property type="protein sequence ID" value="NMH24052.1"/>
    <property type="molecule type" value="Genomic_DNA"/>
</dbReference>
<reference evidence="1 2" key="1">
    <citation type="submission" date="2020-02" db="EMBL/GenBank/DDBJ databases">
        <title>Flavobacterium sp. genome.</title>
        <authorList>
            <person name="Jung H.S."/>
            <person name="Baek J.H."/>
            <person name="Jeon C.O."/>
        </authorList>
    </citation>
    <scope>NUCLEOTIDE SEQUENCE [LARGE SCALE GENOMIC DNA]</scope>
    <source>
        <strain evidence="1 2">SE-s27</strain>
    </source>
</reference>